<reference evidence="2" key="1">
    <citation type="submission" date="2020-11" db="EMBL/GenBank/DDBJ databases">
        <authorList>
            <consortium name="DOE Joint Genome Institute"/>
            <person name="Ahrendt S."/>
            <person name="Riley R."/>
            <person name="Andreopoulos W."/>
            <person name="Labutti K."/>
            <person name="Pangilinan J."/>
            <person name="Ruiz-Duenas F.J."/>
            <person name="Barrasa J.M."/>
            <person name="Sanchez-Garcia M."/>
            <person name="Camarero S."/>
            <person name="Miyauchi S."/>
            <person name="Serrano A."/>
            <person name="Linde D."/>
            <person name="Babiker R."/>
            <person name="Drula E."/>
            <person name="Ayuso-Fernandez I."/>
            <person name="Pacheco R."/>
            <person name="Padilla G."/>
            <person name="Ferreira P."/>
            <person name="Barriuso J."/>
            <person name="Kellner H."/>
            <person name="Castanera R."/>
            <person name="Alfaro M."/>
            <person name="Ramirez L."/>
            <person name="Pisabarro A.G."/>
            <person name="Kuo A."/>
            <person name="Tritt A."/>
            <person name="Lipzen A."/>
            <person name="He G."/>
            <person name="Yan M."/>
            <person name="Ng V."/>
            <person name="Cullen D."/>
            <person name="Martin F."/>
            <person name="Rosso M.-N."/>
            <person name="Henrissat B."/>
            <person name="Hibbett D."/>
            <person name="Martinez A.T."/>
            <person name="Grigoriev I.V."/>
        </authorList>
    </citation>
    <scope>NUCLEOTIDE SEQUENCE</scope>
    <source>
        <strain evidence="2">CIRM-BRFM 674</strain>
    </source>
</reference>
<dbReference type="SUPFAM" id="SSF52047">
    <property type="entry name" value="RNI-like"/>
    <property type="match status" value="1"/>
</dbReference>
<dbReference type="CDD" id="cd09917">
    <property type="entry name" value="F-box_SF"/>
    <property type="match status" value="1"/>
</dbReference>
<dbReference type="InterPro" id="IPR001810">
    <property type="entry name" value="F-box_dom"/>
</dbReference>
<dbReference type="AlphaFoldDB" id="A0A9P5Z9R1"/>
<protein>
    <recommendedName>
        <fullName evidence="1">F-box domain-containing protein</fullName>
    </recommendedName>
</protein>
<organism evidence="2 3">
    <name type="scientific">Pholiota conissans</name>
    <dbReference type="NCBI Taxonomy" id="109636"/>
    <lineage>
        <taxon>Eukaryota</taxon>
        <taxon>Fungi</taxon>
        <taxon>Dikarya</taxon>
        <taxon>Basidiomycota</taxon>
        <taxon>Agaricomycotina</taxon>
        <taxon>Agaricomycetes</taxon>
        <taxon>Agaricomycetidae</taxon>
        <taxon>Agaricales</taxon>
        <taxon>Agaricineae</taxon>
        <taxon>Strophariaceae</taxon>
        <taxon>Pholiota</taxon>
    </lineage>
</organism>
<evidence type="ECO:0000259" key="1">
    <source>
        <dbReference type="Pfam" id="PF00646"/>
    </source>
</evidence>
<evidence type="ECO:0000313" key="2">
    <source>
        <dbReference type="EMBL" id="KAF9484083.1"/>
    </source>
</evidence>
<proteinExistence type="predicted"/>
<dbReference type="Gene3D" id="3.80.10.10">
    <property type="entry name" value="Ribonuclease Inhibitor"/>
    <property type="match status" value="1"/>
</dbReference>
<dbReference type="InterPro" id="IPR032675">
    <property type="entry name" value="LRR_dom_sf"/>
</dbReference>
<gene>
    <name evidence="2" type="ORF">BDN70DRAFT_903847</name>
</gene>
<dbReference type="OrthoDB" id="3005567at2759"/>
<dbReference type="Pfam" id="PF00646">
    <property type="entry name" value="F-box"/>
    <property type="match status" value="1"/>
</dbReference>
<evidence type="ECO:0000313" key="3">
    <source>
        <dbReference type="Proteomes" id="UP000807469"/>
    </source>
</evidence>
<accession>A0A9P5Z9R1</accession>
<dbReference type="Proteomes" id="UP000807469">
    <property type="component" value="Unassembled WGS sequence"/>
</dbReference>
<keyword evidence="3" id="KW-1185">Reference proteome</keyword>
<name>A0A9P5Z9R1_9AGAR</name>
<sequence length="449" mass="50471">MVSADNLNLDVLELIFCFLSGNDLPSVALVSKSFLTGVIPRLYSTISYRTRQAKGYATKETMSPFAAIIAHSHLAIHVRNIEIRSVPMLKSRLHPIFVRECKEALQLCKNLNTFKCTVPSVLAVFLPSLQDKQRLENLRIHANLTTDQSQMLQNLIKLQSLAVEFATWNVVDMLPKWTSSISETLSSLTLYMINELHESVLEGILIQLPNLIGLHVVGCPKVDHIVLLRQASKTPLLQSLSLTTSENTYELTFPPPSLRHLRHLAFDTRYTLQPSPSPAILASVLAHLKTSAPSLLSFAIKLPERKVVIGEPFVAQLVELFGFSLERLAFLNCSVSMESVAEVCNKCPHLERLDIAIPMQEVSGFIKSIALSQSLRMIVDVDNHVDHGIRKTLSPDNVTKMFARCRSLRKIVTNHRIWRGRVVDTNVEVDIERRFSHVFGSLWFNPPES</sequence>
<dbReference type="EMBL" id="MU155147">
    <property type="protein sequence ID" value="KAF9484083.1"/>
    <property type="molecule type" value="Genomic_DNA"/>
</dbReference>
<feature type="domain" description="F-box" evidence="1">
    <location>
        <begin position="6"/>
        <end position="34"/>
    </location>
</feature>
<comment type="caution">
    <text evidence="2">The sequence shown here is derived from an EMBL/GenBank/DDBJ whole genome shotgun (WGS) entry which is preliminary data.</text>
</comment>